<evidence type="ECO:0000256" key="2">
    <source>
        <dbReference type="ARBA" id="ARBA00022803"/>
    </source>
</evidence>
<dbReference type="Proteomes" id="UP000221024">
    <property type="component" value="Unassembled WGS sequence"/>
</dbReference>
<organism evidence="6 7">
    <name type="scientific">Longimonas halophila</name>
    <dbReference type="NCBI Taxonomy" id="1469170"/>
    <lineage>
        <taxon>Bacteria</taxon>
        <taxon>Pseudomonadati</taxon>
        <taxon>Rhodothermota</taxon>
        <taxon>Rhodothermia</taxon>
        <taxon>Rhodothermales</taxon>
        <taxon>Salisaetaceae</taxon>
        <taxon>Longimonas</taxon>
    </lineage>
</organism>
<dbReference type="SMART" id="SM00028">
    <property type="entry name" value="TPR"/>
    <property type="match status" value="5"/>
</dbReference>
<feature type="region of interest" description="Disordered" evidence="4">
    <location>
        <begin position="324"/>
        <end position="344"/>
    </location>
</feature>
<keyword evidence="2 3" id="KW-0802">TPR repeat</keyword>
<sequence length="422" mass="47297">MIVSRRYSFHALLCAVFLAGAVLTGCATGDPNINEAESALEDGNYEAALESVERALETNPENAQAYLTRADIYQDQATEASDPEERVRLYEQVAEAQQQAIEINPELESEIQGQRQFAYIDLMQQGAQKFNEAQEAGEEALFQETASFFTSARLLEPDSSGAYINEAYARLNAGEREEVIPVLEQGIETSPDTVDANLYSILGSLYVQNERYDDAITLLDEATGFYTDNRELQELRLNAYTASGNVEEALSAYSEQVEANPENPIFRYNYGSLLLNDEQYEEAAAQLERATELNPENGDAFFNLGASYVNQAANLDEEISEIEERLREEEREATEEERERLETLSGERQGLIEQSIPPFEQAYDLLEPSSPNYSTVCRELYRSYVLVERTEDAEELESCFDDIDETPPGMESSEEENGSGGQ</sequence>
<evidence type="ECO:0000256" key="4">
    <source>
        <dbReference type="SAM" id="MobiDB-lite"/>
    </source>
</evidence>
<dbReference type="InterPro" id="IPR011990">
    <property type="entry name" value="TPR-like_helical_dom_sf"/>
</dbReference>
<feature type="repeat" description="TPR" evidence="3">
    <location>
        <begin position="230"/>
        <end position="263"/>
    </location>
</feature>
<dbReference type="PROSITE" id="PS51257">
    <property type="entry name" value="PROKAR_LIPOPROTEIN"/>
    <property type="match status" value="1"/>
</dbReference>
<feature type="signal peptide" evidence="5">
    <location>
        <begin position="1"/>
        <end position="29"/>
    </location>
</feature>
<dbReference type="InterPro" id="IPR019734">
    <property type="entry name" value="TPR_rpt"/>
</dbReference>
<dbReference type="PROSITE" id="PS50005">
    <property type="entry name" value="TPR"/>
    <property type="match status" value="4"/>
</dbReference>
<feature type="compositionally biased region" description="Acidic residues" evidence="4">
    <location>
        <begin position="392"/>
        <end position="405"/>
    </location>
</feature>
<feature type="repeat" description="TPR" evidence="3">
    <location>
        <begin position="264"/>
        <end position="297"/>
    </location>
</feature>
<evidence type="ECO:0000313" key="7">
    <source>
        <dbReference type="Proteomes" id="UP000221024"/>
    </source>
</evidence>
<dbReference type="GO" id="GO:0009279">
    <property type="term" value="C:cell outer membrane"/>
    <property type="evidence" value="ECO:0007669"/>
    <property type="project" value="TreeGrafter"/>
</dbReference>
<gene>
    <name evidence="6" type="ORF">CRI93_07190</name>
</gene>
<keyword evidence="1" id="KW-0677">Repeat</keyword>
<dbReference type="GO" id="GO:0046813">
    <property type="term" value="P:receptor-mediated virion attachment to host cell"/>
    <property type="evidence" value="ECO:0007669"/>
    <property type="project" value="TreeGrafter"/>
</dbReference>
<evidence type="ECO:0000256" key="1">
    <source>
        <dbReference type="ARBA" id="ARBA00022737"/>
    </source>
</evidence>
<dbReference type="EMBL" id="PDEP01000005">
    <property type="protein sequence ID" value="PEN07761.1"/>
    <property type="molecule type" value="Genomic_DNA"/>
</dbReference>
<dbReference type="OrthoDB" id="739506at2"/>
<feature type="region of interest" description="Disordered" evidence="4">
    <location>
        <begin position="392"/>
        <end position="422"/>
    </location>
</feature>
<evidence type="ECO:0000256" key="5">
    <source>
        <dbReference type="SAM" id="SignalP"/>
    </source>
</evidence>
<keyword evidence="5" id="KW-0732">Signal</keyword>
<feature type="compositionally biased region" description="Acidic residues" evidence="4">
    <location>
        <begin position="412"/>
        <end position="422"/>
    </location>
</feature>
<dbReference type="PANTHER" id="PTHR44858:SF1">
    <property type="entry name" value="UDP-N-ACETYLGLUCOSAMINE--PEPTIDE N-ACETYLGLUCOSAMINYLTRANSFERASE SPINDLY-RELATED"/>
    <property type="match status" value="1"/>
</dbReference>
<evidence type="ECO:0000313" key="6">
    <source>
        <dbReference type="EMBL" id="PEN07761.1"/>
    </source>
</evidence>
<name>A0A2H3NTZ1_9BACT</name>
<feature type="repeat" description="TPR" evidence="3">
    <location>
        <begin position="29"/>
        <end position="62"/>
    </location>
</feature>
<dbReference type="RefSeq" id="WP_098061948.1">
    <property type="nucleotide sequence ID" value="NZ_PDEP01000005.1"/>
</dbReference>
<protein>
    <submittedName>
        <fullName evidence="6">Uncharacterized protein</fullName>
    </submittedName>
</protein>
<dbReference type="SUPFAM" id="SSF48452">
    <property type="entry name" value="TPR-like"/>
    <property type="match status" value="2"/>
</dbReference>
<dbReference type="Pfam" id="PF13181">
    <property type="entry name" value="TPR_8"/>
    <property type="match status" value="1"/>
</dbReference>
<dbReference type="PANTHER" id="PTHR44858">
    <property type="entry name" value="TETRATRICOPEPTIDE REPEAT PROTEIN 6"/>
    <property type="match status" value="1"/>
</dbReference>
<dbReference type="Gene3D" id="1.25.40.10">
    <property type="entry name" value="Tetratricopeptide repeat domain"/>
    <property type="match status" value="3"/>
</dbReference>
<dbReference type="InterPro" id="IPR050498">
    <property type="entry name" value="Ycf3"/>
</dbReference>
<comment type="caution">
    <text evidence="6">The sequence shown here is derived from an EMBL/GenBank/DDBJ whole genome shotgun (WGS) entry which is preliminary data.</text>
</comment>
<dbReference type="AlphaFoldDB" id="A0A2H3NTZ1"/>
<accession>A0A2H3NTZ1</accession>
<dbReference type="Pfam" id="PF13432">
    <property type="entry name" value="TPR_16"/>
    <property type="match status" value="1"/>
</dbReference>
<keyword evidence="7" id="KW-1185">Reference proteome</keyword>
<evidence type="ECO:0000256" key="3">
    <source>
        <dbReference type="PROSITE-ProRule" id="PRU00339"/>
    </source>
</evidence>
<reference evidence="6 7" key="1">
    <citation type="submission" date="2017-10" db="EMBL/GenBank/DDBJ databases">
        <title>Draft genome of Longimonas halophila.</title>
        <authorList>
            <person name="Goh K.M."/>
            <person name="Shamsir M.S."/>
            <person name="Lim S.W."/>
        </authorList>
    </citation>
    <scope>NUCLEOTIDE SEQUENCE [LARGE SCALE GENOMIC DNA]</scope>
    <source>
        <strain evidence="6 7">KCTC 42399</strain>
    </source>
</reference>
<proteinExistence type="predicted"/>
<dbReference type="Pfam" id="PF14559">
    <property type="entry name" value="TPR_19"/>
    <property type="match status" value="1"/>
</dbReference>
<feature type="chain" id="PRO_5013682317" evidence="5">
    <location>
        <begin position="30"/>
        <end position="422"/>
    </location>
</feature>
<feature type="repeat" description="TPR" evidence="3">
    <location>
        <begin position="196"/>
        <end position="229"/>
    </location>
</feature>